<dbReference type="Proteomes" id="UP001306508">
    <property type="component" value="Unassembled WGS sequence"/>
</dbReference>
<dbReference type="AlphaFoldDB" id="A0AAN7WGX6"/>
<sequence>MSKNQLFYRSDNESTPSIPPNSIPLNSPPQILSSPFLKPKVPLVTRYAKINKIKKPTNKPSAHHKNKTNKETNRTASKNGSIWDLTNVASNKFTQEFKIDKSGIRMKDYKWGPISSNLVEIALQPWINNMYDSISSGLSEYSKKIDNFLPKVHQDQVGVMKQKLIGDIVKQIRKQLHKCVFPNDTNDIIRNDIDPEYIFAKRKHIQSLIDNMTKEVHLLKEELKKESNQLNEAKNFIRNLKRTNDQLLKQNLLDQTLHPLVNKVLQNEYGLIKIDQLSKLNNNNNNEKKEEEEGEGEGENEDIILKYAGPMRRNIATYNLIISTDLAVNDDNNNNDQYEIVADSLPSLTQLNEFIPSMTKIIDRILSTKQNKQLQELFPA</sequence>
<keyword evidence="1" id="KW-0175">Coiled coil</keyword>
<gene>
    <name evidence="3" type="ORF">RI543_002379</name>
</gene>
<feature type="coiled-coil region" evidence="1">
    <location>
        <begin position="202"/>
        <end position="250"/>
    </location>
</feature>
<keyword evidence="4" id="KW-1185">Reference proteome</keyword>
<feature type="region of interest" description="Disordered" evidence="2">
    <location>
        <begin position="1"/>
        <end position="31"/>
    </location>
</feature>
<accession>A0AAN7WGX6</accession>
<evidence type="ECO:0000313" key="3">
    <source>
        <dbReference type="EMBL" id="KAK5779843.1"/>
    </source>
</evidence>
<feature type="compositionally biased region" description="Basic residues" evidence="2">
    <location>
        <begin position="52"/>
        <end position="67"/>
    </location>
</feature>
<feature type="region of interest" description="Disordered" evidence="2">
    <location>
        <begin position="52"/>
        <end position="78"/>
    </location>
</feature>
<dbReference type="EMBL" id="JAWIZZ010000045">
    <property type="protein sequence ID" value="KAK5779843.1"/>
    <property type="molecule type" value="Genomic_DNA"/>
</dbReference>
<evidence type="ECO:0000256" key="1">
    <source>
        <dbReference type="SAM" id="Coils"/>
    </source>
</evidence>
<proteinExistence type="predicted"/>
<comment type="caution">
    <text evidence="3">The sequence shown here is derived from an EMBL/GenBank/DDBJ whole genome shotgun (WGS) entry which is preliminary data.</text>
</comment>
<name>A0AAN7WGX6_9SACH</name>
<reference evidence="4" key="1">
    <citation type="submission" date="2023-07" db="EMBL/GenBank/DDBJ databases">
        <title>A draft genome of Kazachstania heterogenica Y-27499.</title>
        <authorList>
            <person name="Donic C."/>
            <person name="Kralova J.S."/>
            <person name="Fidel L."/>
            <person name="Ben-Dor S."/>
            <person name="Jung S."/>
        </authorList>
    </citation>
    <scope>NUCLEOTIDE SEQUENCE [LARGE SCALE GENOMIC DNA]</scope>
    <source>
        <strain evidence="4">Y27499</strain>
    </source>
</reference>
<protein>
    <submittedName>
        <fullName evidence="3">Uncharacterized protein</fullName>
    </submittedName>
</protein>
<organism evidence="3 4">
    <name type="scientific">Arxiozyma heterogenica</name>
    <dbReference type="NCBI Taxonomy" id="278026"/>
    <lineage>
        <taxon>Eukaryota</taxon>
        <taxon>Fungi</taxon>
        <taxon>Dikarya</taxon>
        <taxon>Ascomycota</taxon>
        <taxon>Saccharomycotina</taxon>
        <taxon>Saccharomycetes</taxon>
        <taxon>Saccharomycetales</taxon>
        <taxon>Saccharomycetaceae</taxon>
        <taxon>Arxiozyma</taxon>
    </lineage>
</organism>
<evidence type="ECO:0000313" key="4">
    <source>
        <dbReference type="Proteomes" id="UP001306508"/>
    </source>
</evidence>
<evidence type="ECO:0000256" key="2">
    <source>
        <dbReference type="SAM" id="MobiDB-lite"/>
    </source>
</evidence>